<dbReference type="Proteomes" id="UP000263517">
    <property type="component" value="Unassembled WGS sequence"/>
</dbReference>
<reference evidence="4 7" key="1">
    <citation type="submission" date="2014-06" db="EMBL/GenBank/DDBJ databases">
        <title>Genomes of Alteromonas australica, a world apart.</title>
        <authorList>
            <person name="Gonzaga A."/>
            <person name="Lopez-Perez M."/>
            <person name="Rodriguez-Valera F."/>
        </authorList>
    </citation>
    <scope>NUCLEOTIDE SEQUENCE [LARGE SCALE GENOMIC DNA]</scope>
    <source>
        <strain evidence="4 7">H 17</strain>
    </source>
</reference>
<dbReference type="STRING" id="589873.EP12_19590"/>
<dbReference type="AlphaFoldDB" id="A0A075P407"/>
<keyword evidence="7" id="KW-1185">Reference proteome</keyword>
<dbReference type="InterPro" id="IPR050832">
    <property type="entry name" value="Bact_Acetyltransf"/>
</dbReference>
<dbReference type="EMBL" id="DNAN01000611">
    <property type="protein sequence ID" value="HAW77524.1"/>
    <property type="molecule type" value="Genomic_DNA"/>
</dbReference>
<dbReference type="EMBL" id="CP008849">
    <property type="protein sequence ID" value="AIG00567.1"/>
    <property type="molecule type" value="Genomic_DNA"/>
</dbReference>
<evidence type="ECO:0000313" key="5">
    <source>
        <dbReference type="EMBL" id="HAW77524.1"/>
    </source>
</evidence>
<keyword evidence="2" id="KW-0012">Acyltransferase</keyword>
<organism evidence="4 7">
    <name type="scientific">Alteromonas australica</name>
    <dbReference type="NCBI Taxonomy" id="589873"/>
    <lineage>
        <taxon>Bacteria</taxon>
        <taxon>Pseudomonadati</taxon>
        <taxon>Pseudomonadota</taxon>
        <taxon>Gammaproteobacteria</taxon>
        <taxon>Alteromonadales</taxon>
        <taxon>Alteromonadaceae</taxon>
        <taxon>Alteromonas/Salinimonas group</taxon>
        <taxon>Alteromonas</taxon>
    </lineage>
</organism>
<dbReference type="KEGG" id="aaus:EP12_19590"/>
<dbReference type="PROSITE" id="PS51186">
    <property type="entry name" value="GNAT"/>
    <property type="match status" value="1"/>
</dbReference>
<evidence type="ECO:0000313" key="4">
    <source>
        <dbReference type="EMBL" id="AIG00567.1"/>
    </source>
</evidence>
<evidence type="ECO:0000313" key="9">
    <source>
        <dbReference type="Proteomes" id="UP000264779"/>
    </source>
</evidence>
<evidence type="ECO:0000256" key="1">
    <source>
        <dbReference type="ARBA" id="ARBA00022679"/>
    </source>
</evidence>
<sequence>MTLTIRKGVPTDAASAVPLILSAAYELLVSIFGDEDEEKTRAFLHHAWCKAQGQYGCQNHWVAVKDNNVVGVVTAWHTKLGSAFDRATLDSITTFYSLDESMLVLMRNQAVSVGLVPPTPHELMLGHIAVDTAHRKSGVGRFMIAHMITHARTLKKQTIVLDVQLSNIPAIRFYQRLNFSELAVNSGFVRFSLNV</sequence>
<dbReference type="PANTHER" id="PTHR43877">
    <property type="entry name" value="AMINOALKYLPHOSPHONATE N-ACETYLTRANSFERASE-RELATED-RELATED"/>
    <property type="match status" value="1"/>
</dbReference>
<dbReference type="eggNOG" id="COG0456">
    <property type="taxonomic scope" value="Bacteria"/>
</dbReference>
<gene>
    <name evidence="5" type="ORF">DCW74_17555</name>
    <name evidence="6" type="ORF">DEB45_04495</name>
    <name evidence="4" type="ORF">EP13_18805</name>
</gene>
<dbReference type="Proteomes" id="UP000264779">
    <property type="component" value="Unassembled WGS sequence"/>
</dbReference>
<accession>A0A075P407</accession>
<dbReference type="Gene3D" id="3.40.630.30">
    <property type="match status" value="1"/>
</dbReference>
<keyword evidence="1 4" id="KW-0808">Transferase</keyword>
<dbReference type="EMBL" id="DONK01000057">
    <property type="protein sequence ID" value="HBU50499.1"/>
    <property type="molecule type" value="Genomic_DNA"/>
</dbReference>
<dbReference type="GO" id="GO:0016747">
    <property type="term" value="F:acyltransferase activity, transferring groups other than amino-acyl groups"/>
    <property type="evidence" value="ECO:0007669"/>
    <property type="project" value="InterPro"/>
</dbReference>
<evidence type="ECO:0000259" key="3">
    <source>
        <dbReference type="PROSITE" id="PS51186"/>
    </source>
</evidence>
<dbReference type="SUPFAM" id="SSF55729">
    <property type="entry name" value="Acyl-CoA N-acyltransferases (Nat)"/>
    <property type="match status" value="1"/>
</dbReference>
<dbReference type="Pfam" id="PF00583">
    <property type="entry name" value="Acetyltransf_1"/>
    <property type="match status" value="1"/>
</dbReference>
<protein>
    <submittedName>
        <fullName evidence="4">GCN5 family acetyltransferase</fullName>
    </submittedName>
    <submittedName>
        <fullName evidence="5">N-acetyltransferase</fullName>
    </submittedName>
</protein>
<evidence type="ECO:0000313" key="6">
    <source>
        <dbReference type="EMBL" id="HBU50499.1"/>
    </source>
</evidence>
<dbReference type="CDD" id="cd04301">
    <property type="entry name" value="NAT_SF"/>
    <property type="match status" value="1"/>
</dbReference>
<feature type="domain" description="N-acetyltransferase" evidence="3">
    <location>
        <begin position="3"/>
        <end position="195"/>
    </location>
</feature>
<dbReference type="InterPro" id="IPR000182">
    <property type="entry name" value="GNAT_dom"/>
</dbReference>
<dbReference type="KEGG" id="aal:EP13_18805"/>
<proteinExistence type="predicted"/>
<dbReference type="PATRIC" id="fig|589873.4.peg.4316"/>
<dbReference type="GeneID" id="78256929"/>
<dbReference type="OrthoDB" id="336415at2"/>
<dbReference type="Proteomes" id="UP000056090">
    <property type="component" value="Chromosome"/>
</dbReference>
<reference evidence="8 9" key="2">
    <citation type="journal article" date="2018" name="Nat. Biotechnol.">
        <title>A standardized bacterial taxonomy based on genome phylogeny substantially revises the tree of life.</title>
        <authorList>
            <person name="Parks D.H."/>
            <person name="Chuvochina M."/>
            <person name="Waite D.W."/>
            <person name="Rinke C."/>
            <person name="Skarshewski A."/>
            <person name="Chaumeil P.A."/>
            <person name="Hugenholtz P."/>
        </authorList>
    </citation>
    <scope>NUCLEOTIDE SEQUENCE [LARGE SCALE GENOMIC DNA]</scope>
    <source>
        <strain evidence="6">UBA11621</strain>
        <strain evidence="5">UBA11978</strain>
    </source>
</reference>
<evidence type="ECO:0000313" key="7">
    <source>
        <dbReference type="Proteomes" id="UP000056090"/>
    </source>
</evidence>
<name>A0A075P407_9ALTE</name>
<dbReference type="InterPro" id="IPR016181">
    <property type="entry name" value="Acyl_CoA_acyltransferase"/>
</dbReference>
<evidence type="ECO:0000313" key="8">
    <source>
        <dbReference type="Proteomes" id="UP000263517"/>
    </source>
</evidence>
<evidence type="ECO:0000256" key="2">
    <source>
        <dbReference type="ARBA" id="ARBA00023315"/>
    </source>
</evidence>
<dbReference type="RefSeq" id="WP_044058546.1">
    <property type="nucleotide sequence ID" value="NZ_CAJXAX010000006.1"/>
</dbReference>